<gene>
    <name evidence="2" type="ORF">ACFOWM_13515</name>
</gene>
<dbReference type="InterPro" id="IPR029052">
    <property type="entry name" value="Metallo-depent_PP-like"/>
</dbReference>
<dbReference type="EC" id="3.1.-.-" evidence="2"/>
<dbReference type="InterPro" id="IPR050126">
    <property type="entry name" value="Ap4A_hydrolase"/>
</dbReference>
<evidence type="ECO:0000259" key="1">
    <source>
        <dbReference type="Pfam" id="PF00149"/>
    </source>
</evidence>
<accession>A0ABV8QVM0</accession>
<reference evidence="3" key="1">
    <citation type="journal article" date="2019" name="Int. J. Syst. Evol. Microbiol.">
        <title>The Global Catalogue of Microorganisms (GCM) 10K type strain sequencing project: providing services to taxonomists for standard genome sequencing and annotation.</title>
        <authorList>
            <consortium name="The Broad Institute Genomics Platform"/>
            <consortium name="The Broad Institute Genome Sequencing Center for Infectious Disease"/>
            <person name="Wu L."/>
            <person name="Ma J."/>
        </authorList>
    </citation>
    <scope>NUCLEOTIDE SEQUENCE [LARGE SCALE GENOMIC DNA]</scope>
    <source>
        <strain evidence="3">CECT 8289</strain>
    </source>
</reference>
<name>A0ABV8QVM0_9BACT</name>
<dbReference type="InterPro" id="IPR004843">
    <property type="entry name" value="Calcineurin-like_PHP"/>
</dbReference>
<dbReference type="EMBL" id="JBHSCZ010000005">
    <property type="protein sequence ID" value="MFC4263906.1"/>
    <property type="molecule type" value="Genomic_DNA"/>
</dbReference>
<dbReference type="Pfam" id="PF00149">
    <property type="entry name" value="Metallophos"/>
    <property type="match status" value="1"/>
</dbReference>
<sequence length="245" mass="27718">MAKTFVIGDIHGGLKALQQVLQLAPINTHDTLIFLGDYVDGWSEAAPVVDFVMQLATQQPCIFIKGNHDWWCEQWLATGIANETWVQHGGAETMQSYKDYTFETMQAHLQFFKSLPYFYIDEANRLFIHAGFTEGQNVTTDFTTAPEKWDRTLWYEAIKLNGIGPQTKPVLSTRMQLYSEIFMGHTPTTYNDCTTPMQVGNIINVDTGAAFKGKLSIMDVATKAYWQSDALPLLYPNEVGRNKND</sequence>
<dbReference type="PANTHER" id="PTHR42850">
    <property type="entry name" value="METALLOPHOSPHOESTERASE"/>
    <property type="match status" value="1"/>
</dbReference>
<dbReference type="Gene3D" id="3.60.21.10">
    <property type="match status" value="1"/>
</dbReference>
<protein>
    <submittedName>
        <fullName evidence="2">Metallophosphoesterase family protein</fullName>
        <ecNumber evidence="2">3.1.-.-</ecNumber>
    </submittedName>
</protein>
<comment type="caution">
    <text evidence="2">The sequence shown here is derived from an EMBL/GenBank/DDBJ whole genome shotgun (WGS) entry which is preliminary data.</text>
</comment>
<dbReference type="RefSeq" id="WP_379711044.1">
    <property type="nucleotide sequence ID" value="NZ_JBHSCZ010000005.1"/>
</dbReference>
<feature type="domain" description="Calcineurin-like phosphoesterase" evidence="1">
    <location>
        <begin position="3"/>
        <end position="192"/>
    </location>
</feature>
<organism evidence="2 3">
    <name type="scientific">Ferruginibacter yonginensis</name>
    <dbReference type="NCBI Taxonomy" id="1310416"/>
    <lineage>
        <taxon>Bacteria</taxon>
        <taxon>Pseudomonadati</taxon>
        <taxon>Bacteroidota</taxon>
        <taxon>Chitinophagia</taxon>
        <taxon>Chitinophagales</taxon>
        <taxon>Chitinophagaceae</taxon>
        <taxon>Ferruginibacter</taxon>
    </lineage>
</organism>
<evidence type="ECO:0000313" key="2">
    <source>
        <dbReference type="EMBL" id="MFC4263906.1"/>
    </source>
</evidence>
<keyword evidence="2" id="KW-0378">Hydrolase</keyword>
<dbReference type="SUPFAM" id="SSF56300">
    <property type="entry name" value="Metallo-dependent phosphatases"/>
    <property type="match status" value="1"/>
</dbReference>
<evidence type="ECO:0000313" key="3">
    <source>
        <dbReference type="Proteomes" id="UP001595907"/>
    </source>
</evidence>
<dbReference type="CDD" id="cd00144">
    <property type="entry name" value="MPP_PPP_family"/>
    <property type="match status" value="1"/>
</dbReference>
<proteinExistence type="predicted"/>
<dbReference type="Proteomes" id="UP001595907">
    <property type="component" value="Unassembled WGS sequence"/>
</dbReference>
<dbReference type="GO" id="GO:0016787">
    <property type="term" value="F:hydrolase activity"/>
    <property type="evidence" value="ECO:0007669"/>
    <property type="project" value="UniProtKB-KW"/>
</dbReference>
<keyword evidence="3" id="KW-1185">Reference proteome</keyword>
<dbReference type="PANTHER" id="PTHR42850:SF4">
    <property type="entry name" value="ZINC-DEPENDENT ENDOPOLYPHOSPHATASE"/>
    <property type="match status" value="1"/>
</dbReference>